<dbReference type="RefSeq" id="YP_010097629.1">
    <property type="nucleotide sequence ID" value="NC_055760.1"/>
</dbReference>
<dbReference type="InterPro" id="IPR011604">
    <property type="entry name" value="PDDEXK-like_dom_sf"/>
</dbReference>
<dbReference type="SUPFAM" id="SSF52980">
    <property type="entry name" value="Restriction endonuclease-like"/>
    <property type="match status" value="1"/>
</dbReference>
<evidence type="ECO:0000313" key="1">
    <source>
        <dbReference type="EMBL" id="AXH74531.1"/>
    </source>
</evidence>
<dbReference type="Proteomes" id="UP000257554">
    <property type="component" value="Segment"/>
</dbReference>
<dbReference type="InterPro" id="IPR011335">
    <property type="entry name" value="Restrct_endonuc-II-like"/>
</dbReference>
<dbReference type="Gene3D" id="3.90.320.10">
    <property type="match status" value="1"/>
</dbReference>
<keyword evidence="2" id="KW-1185">Reference proteome</keyword>
<sequence length="335" mass="38903">MSLTLRDARYADVRLIFEEGPHKYNDTLGNDYISTTTFLHDLSTPFDKKYWLRKKSQELHISEKRLAEQWDTITKEACERGTKTHNGLEDGINLASKFKNAIKYMTNTDGTMITVADLPNINMNVKPLDIKEFIDATENKYPDVYKIFSFYTERDYKIYAEIGVFNLDVLISGMIDVLCIRDDKFIIGDWKTNRGGLKFEAGYYKKDKTTRPAQTTNVWVPTPNRTLQAPLTHLQDCNGTIYNLQLSNYAFQTECILGIPCAGMWLCHIDSDFVLNDYGMPKRFPDGLYHVKKHPKEKVTLHKMNYLKKEIMTLYNDRLRVIRANQVSNQPTLFD</sequence>
<dbReference type="GeneID" id="76971837"/>
<organism evidence="1 2">
    <name type="scientific">crAssphage sp. isolate ctbg_1</name>
    <dbReference type="NCBI Taxonomy" id="2989854"/>
    <lineage>
        <taxon>Viruses</taxon>
        <taxon>Duplodnaviria</taxon>
        <taxon>Heunggongvirae</taxon>
        <taxon>Uroviricota</taxon>
        <taxon>Caudoviricetes</taxon>
        <taxon>Crassvirales</taxon>
        <taxon>Intestiviridae</taxon>
        <taxon>Crudevirinae</taxon>
        <taxon>Whopevirus</taxon>
        <taxon>Whopevirus animalis</taxon>
    </lineage>
</organism>
<accession>A0A345MT31</accession>
<name>A0A345MT31_9CAUD</name>
<evidence type="ECO:0000313" key="2">
    <source>
        <dbReference type="Proteomes" id="UP000257554"/>
    </source>
</evidence>
<protein>
    <submittedName>
        <fullName evidence="1">Putative PD-(D/E)XK superfamily nuclease</fullName>
    </submittedName>
</protein>
<proteinExistence type="predicted"/>
<reference evidence="1 2" key="1">
    <citation type="submission" date="2018-07" db="EMBL/GenBank/DDBJ databases">
        <title>Uncovering a Universe of Circular DNA Viruses in Animal Metagenomes.</title>
        <authorList>
            <person name="Tisza M."/>
            <person name="Buck C."/>
            <person name="Pastrana D."/>
            <person name="Welch N."/>
            <person name="Peretti A."/>
        </authorList>
    </citation>
    <scope>NUCLEOTIDE SEQUENCE [LARGE SCALE GENOMIC DNA]</scope>
    <source>
        <strain evidence="1">Ctbg_1</strain>
    </source>
</reference>
<dbReference type="EMBL" id="MH616963">
    <property type="protein sequence ID" value="AXH74531.1"/>
    <property type="molecule type" value="Genomic_DNA"/>
</dbReference>